<dbReference type="AlphaFoldDB" id="A0A1T3D4Z0"/>
<sequence length="381" mass="44004">MKHFFSLSLLFVMVLCFSQRKVTIVKANFNNAKIYEEDNRVSGWGINPKVNPDTHTTGKITKRKKVVFKTDIDSIIVNLKPGEKKDFIVLLNGKDSCYTRIQGPEVKNFSRDKPEIHDTIPFIVNKYNTNLVKTFFNHKDSLTFNFDTGATEMSVTRDALKNKIKSNPKLYNTLYDIQIGKRTYKSEVYDHEMVGQEADGLLGWNIFDGLVVELNYDTEKMIVHSKMPKDIMKDKDYSKFKIWYFNNKPFIECDMSENGVWYKEWFLFDLGYQRSVILDNDLLKDKKFPVDNMKIIKKTSLRGVSGKEIPVITANLQKIKIGKAELKNIPAQLLTANKPMGNAKIHILGNDILKRFNTVLDFQNDIIYLKPNSLSGKELLN</sequence>
<organism evidence="2">
    <name type="scientific">Elizabethkingia anophelis</name>
    <dbReference type="NCBI Taxonomy" id="1117645"/>
    <lineage>
        <taxon>Bacteria</taxon>
        <taxon>Pseudomonadati</taxon>
        <taxon>Bacteroidota</taxon>
        <taxon>Flavobacteriia</taxon>
        <taxon>Flavobacteriales</taxon>
        <taxon>Weeksellaceae</taxon>
        <taxon>Elizabethkingia</taxon>
    </lineage>
</organism>
<dbReference type="Gene3D" id="2.40.70.10">
    <property type="entry name" value="Acid Proteases"/>
    <property type="match status" value="1"/>
</dbReference>
<reference evidence="2" key="2">
    <citation type="submission" date="2016-06" db="EMBL/GenBank/DDBJ databases">
        <authorList>
            <person name="Nicholson A.C."/>
        </authorList>
    </citation>
    <scope>NUCLEOTIDE SEQUENCE [LARGE SCALE GENOMIC DNA]</scope>
    <source>
        <strain evidence="2">E6809</strain>
    </source>
</reference>
<evidence type="ECO:0000313" key="3">
    <source>
        <dbReference type="Proteomes" id="UP000189738"/>
    </source>
</evidence>
<gene>
    <name evidence="1" type="ORF">AYC66_07180</name>
    <name evidence="2" type="ORF">BAY09_05450</name>
</gene>
<evidence type="ECO:0000313" key="2">
    <source>
        <dbReference type="EMBL" id="OPB48402.1"/>
    </source>
</evidence>
<accession>A0A1T3D4Z0</accession>
<dbReference type="EMBL" id="CP014339">
    <property type="protein sequence ID" value="AQX50464.1"/>
    <property type="molecule type" value="Genomic_DNA"/>
</dbReference>
<dbReference type="InterPro" id="IPR021109">
    <property type="entry name" value="Peptidase_aspartic_dom_sf"/>
</dbReference>
<dbReference type="Proteomes" id="UP000189738">
    <property type="component" value="Chromosome"/>
</dbReference>
<proteinExistence type="predicted"/>
<reference evidence="1 3" key="1">
    <citation type="submission" date="2016-02" db="EMBL/GenBank/DDBJ databases">
        <authorList>
            <person name="Nicholson A.C."/>
            <person name="Humrighouse B.W."/>
            <person name="Loparev V."/>
            <person name="Emery B."/>
            <person name="Graziano J."/>
            <person name="McQuiston J.R."/>
        </authorList>
    </citation>
    <scope>NUCLEOTIDE SEQUENCE [LARGE SCALE GENOMIC DNA]</scope>
    <source>
        <strain evidence="1 3">E6809</strain>
    </source>
</reference>
<name>A0A1T3D4Z0_9FLAO</name>
<evidence type="ECO:0008006" key="4">
    <source>
        <dbReference type="Google" id="ProtNLM"/>
    </source>
</evidence>
<evidence type="ECO:0000313" key="1">
    <source>
        <dbReference type="EMBL" id="AQX50464.1"/>
    </source>
</evidence>
<protein>
    <recommendedName>
        <fullName evidence="4">Peptidase A2 domain-containing protein</fullName>
    </recommendedName>
</protein>
<dbReference type="SUPFAM" id="SSF50630">
    <property type="entry name" value="Acid proteases"/>
    <property type="match status" value="1"/>
</dbReference>
<dbReference type="EMBL" id="MAHS01000011">
    <property type="protein sequence ID" value="OPB48402.1"/>
    <property type="molecule type" value="Genomic_DNA"/>
</dbReference>
<dbReference type="RefSeq" id="WP_078412386.1">
    <property type="nucleotide sequence ID" value="NZ_CP014339.1"/>
</dbReference>